<dbReference type="AlphaFoldDB" id="A0A9P0H971"/>
<dbReference type="PANTHER" id="PTHR11008">
    <property type="entry name" value="PROTEIN TAKEOUT-LIKE PROTEIN"/>
    <property type="match status" value="1"/>
</dbReference>
<protein>
    <submittedName>
        <fullName evidence="6">Uncharacterized protein</fullName>
    </submittedName>
</protein>
<reference evidence="6" key="1">
    <citation type="submission" date="2022-01" db="EMBL/GenBank/DDBJ databases">
        <authorList>
            <person name="King R."/>
        </authorList>
    </citation>
    <scope>NUCLEOTIDE SEQUENCE</scope>
</reference>
<evidence type="ECO:0000313" key="7">
    <source>
        <dbReference type="Proteomes" id="UP001152798"/>
    </source>
</evidence>
<dbReference type="InterPro" id="IPR038606">
    <property type="entry name" value="To_sf"/>
</dbReference>
<feature type="signal peptide" evidence="4">
    <location>
        <begin position="1"/>
        <end position="18"/>
    </location>
</feature>
<dbReference type="Proteomes" id="UP001152798">
    <property type="component" value="Chromosome 4"/>
</dbReference>
<keyword evidence="1 4" id="KW-0732">Signal</keyword>
<organism evidence="6 7">
    <name type="scientific">Nezara viridula</name>
    <name type="common">Southern green stink bug</name>
    <name type="synonym">Cimex viridulus</name>
    <dbReference type="NCBI Taxonomy" id="85310"/>
    <lineage>
        <taxon>Eukaryota</taxon>
        <taxon>Metazoa</taxon>
        <taxon>Ecdysozoa</taxon>
        <taxon>Arthropoda</taxon>
        <taxon>Hexapoda</taxon>
        <taxon>Insecta</taxon>
        <taxon>Pterygota</taxon>
        <taxon>Neoptera</taxon>
        <taxon>Paraneoptera</taxon>
        <taxon>Hemiptera</taxon>
        <taxon>Heteroptera</taxon>
        <taxon>Panheteroptera</taxon>
        <taxon>Pentatomomorpha</taxon>
        <taxon>Pentatomoidea</taxon>
        <taxon>Pentatomidae</taxon>
        <taxon>Pentatominae</taxon>
        <taxon>Nezara</taxon>
    </lineage>
</organism>
<accession>A0A9P0H971</accession>
<dbReference type="OrthoDB" id="8186595at2759"/>
<dbReference type="PANTHER" id="PTHR11008:SF40">
    <property type="entry name" value="PROTEIN TAKEOUT"/>
    <property type="match status" value="1"/>
</dbReference>
<dbReference type="SMART" id="SM00700">
    <property type="entry name" value="JHBP"/>
    <property type="match status" value="1"/>
</dbReference>
<evidence type="ECO:0000313" key="6">
    <source>
        <dbReference type="EMBL" id="CAH1397715.1"/>
    </source>
</evidence>
<dbReference type="FunFam" id="3.15.10.30:FF:000001">
    <property type="entry name" value="Takeout-like protein 1"/>
    <property type="match status" value="1"/>
</dbReference>
<dbReference type="GO" id="GO:0007623">
    <property type="term" value="P:circadian rhythm"/>
    <property type="evidence" value="ECO:0007669"/>
    <property type="project" value="UniProtKB-ARBA"/>
</dbReference>
<name>A0A9P0H971_NEZVI</name>
<dbReference type="GO" id="GO:0005615">
    <property type="term" value="C:extracellular space"/>
    <property type="evidence" value="ECO:0007669"/>
    <property type="project" value="TreeGrafter"/>
</dbReference>
<comment type="similarity">
    <text evidence="3">Belongs to the TO family.</text>
</comment>
<gene>
    <name evidence="5" type="ORF">NEZAVI_LOCUS7495</name>
    <name evidence="6" type="ORF">NEZAVI_LOCUS7498</name>
</gene>
<feature type="chain" id="PRO_5040711093" evidence="4">
    <location>
        <begin position="19"/>
        <end position="243"/>
    </location>
</feature>
<keyword evidence="7" id="KW-1185">Reference proteome</keyword>
<dbReference type="Gene3D" id="3.15.10.30">
    <property type="entry name" value="Haemolymph juvenile hormone binding protein"/>
    <property type="match status" value="1"/>
</dbReference>
<dbReference type="EMBL" id="OV725080">
    <property type="protein sequence ID" value="CAH1397712.1"/>
    <property type="molecule type" value="Genomic_DNA"/>
</dbReference>
<keyword evidence="2" id="KW-0090">Biological rhythms</keyword>
<evidence type="ECO:0000256" key="3">
    <source>
        <dbReference type="ARBA" id="ARBA00060902"/>
    </source>
</evidence>
<evidence type="ECO:0000256" key="4">
    <source>
        <dbReference type="SAM" id="SignalP"/>
    </source>
</evidence>
<dbReference type="InterPro" id="IPR010562">
    <property type="entry name" value="Haemolymph_juvenile_hormone-bd"/>
</dbReference>
<dbReference type="Pfam" id="PF06585">
    <property type="entry name" value="JHBP"/>
    <property type="match status" value="1"/>
</dbReference>
<evidence type="ECO:0000256" key="1">
    <source>
        <dbReference type="ARBA" id="ARBA00022729"/>
    </source>
</evidence>
<evidence type="ECO:0000313" key="5">
    <source>
        <dbReference type="EMBL" id="CAH1397712.1"/>
    </source>
</evidence>
<dbReference type="EMBL" id="OV725080">
    <property type="protein sequence ID" value="CAH1397715.1"/>
    <property type="molecule type" value="Genomic_DNA"/>
</dbReference>
<evidence type="ECO:0000256" key="2">
    <source>
        <dbReference type="ARBA" id="ARBA00023108"/>
    </source>
</evidence>
<proteinExistence type="inferred from homology"/>
<sequence length="243" mass="27596">MVSVHLIFLVFCVGGVLSALPKGWRACKQSEPEYEDCLKQQIDNAIQFFKNGDKKMGIIPLDPLHFDTMDVEQGSGPVSLTLKMKNVSFVGLSESRVTSVKNDWKTMNLTFHIPYAHNEGDYTINGQILVLPISGSGRVSMDWYDLSYIFEMTFKEITKDGKKYYQIEKIPVAVVPKKVSFNFGNLFNGNKELGDNTNKFLNEHSEEILNELKPAMSKTLEKGYRIYINRILAKIPAEEIDVK</sequence>